<dbReference type="AlphaFoldDB" id="A0A8J5ZDH6"/>
<keyword evidence="1" id="KW-0472">Membrane</keyword>
<proteinExistence type="predicted"/>
<feature type="transmembrane region" description="Helical" evidence="1">
    <location>
        <begin position="124"/>
        <end position="142"/>
    </location>
</feature>
<comment type="caution">
    <text evidence="2">The sequence shown here is derived from an EMBL/GenBank/DDBJ whole genome shotgun (WGS) entry which is preliminary data.</text>
</comment>
<accession>A0A8J5ZDH6</accession>
<keyword evidence="3" id="KW-1185">Reference proteome</keyword>
<evidence type="ECO:0000313" key="2">
    <source>
        <dbReference type="EMBL" id="KAG8486064.1"/>
    </source>
</evidence>
<reference evidence="2 3" key="1">
    <citation type="journal article" date="2021" name="bioRxiv">
        <title>The Gossypium anomalum genome as a resource for cotton improvement and evolutionary analysis of hybrid incompatibility.</title>
        <authorList>
            <person name="Grover C.E."/>
            <person name="Yuan D."/>
            <person name="Arick M.A."/>
            <person name="Miller E.R."/>
            <person name="Hu G."/>
            <person name="Peterson D.G."/>
            <person name="Wendel J.F."/>
            <person name="Udall J.A."/>
        </authorList>
    </citation>
    <scope>NUCLEOTIDE SEQUENCE [LARGE SCALE GENOMIC DNA]</scope>
    <source>
        <strain evidence="2">JFW-Udall</strain>
        <tissue evidence="2">Leaf</tissue>
    </source>
</reference>
<protein>
    <submittedName>
        <fullName evidence="2">Uncharacterized protein</fullName>
    </submittedName>
</protein>
<evidence type="ECO:0000313" key="3">
    <source>
        <dbReference type="Proteomes" id="UP000701853"/>
    </source>
</evidence>
<evidence type="ECO:0000256" key="1">
    <source>
        <dbReference type="SAM" id="Phobius"/>
    </source>
</evidence>
<dbReference type="Proteomes" id="UP000701853">
    <property type="component" value="Chromosome 8"/>
</dbReference>
<dbReference type="EMBL" id="JAHUZN010000008">
    <property type="protein sequence ID" value="KAG8486064.1"/>
    <property type="molecule type" value="Genomic_DNA"/>
</dbReference>
<gene>
    <name evidence="2" type="ORF">CXB51_019375</name>
</gene>
<sequence>MIRSFHLQESPLPFFSFSLVNLFFKLNSKSDPKTVHFPFISRIQCSELNFATVHSPLSGFSPINQMLLLIPPSLHFLSSRFVLLQSVYISRRNSGRFLATRSVVVASIPNSTKMMVKIFSSSKLLFSLQVSACFCFVIYIYIVF</sequence>
<name>A0A8J5ZDH6_9ROSI</name>
<keyword evidence="1" id="KW-0812">Transmembrane</keyword>
<keyword evidence="1" id="KW-1133">Transmembrane helix</keyword>
<organism evidence="2 3">
    <name type="scientific">Gossypium anomalum</name>
    <dbReference type="NCBI Taxonomy" id="47600"/>
    <lineage>
        <taxon>Eukaryota</taxon>
        <taxon>Viridiplantae</taxon>
        <taxon>Streptophyta</taxon>
        <taxon>Embryophyta</taxon>
        <taxon>Tracheophyta</taxon>
        <taxon>Spermatophyta</taxon>
        <taxon>Magnoliopsida</taxon>
        <taxon>eudicotyledons</taxon>
        <taxon>Gunneridae</taxon>
        <taxon>Pentapetalae</taxon>
        <taxon>rosids</taxon>
        <taxon>malvids</taxon>
        <taxon>Malvales</taxon>
        <taxon>Malvaceae</taxon>
        <taxon>Malvoideae</taxon>
        <taxon>Gossypium</taxon>
    </lineage>
</organism>